<evidence type="ECO:0000256" key="7">
    <source>
        <dbReference type="ARBA" id="ARBA00022771"/>
    </source>
</evidence>
<dbReference type="InterPro" id="IPR037068">
    <property type="entry name" value="DNA_primase_core_N_sf"/>
</dbReference>
<evidence type="ECO:0000256" key="6">
    <source>
        <dbReference type="ARBA" id="ARBA00022723"/>
    </source>
</evidence>
<keyword evidence="6" id="KW-0479">Metal-binding</keyword>
<keyword evidence="11" id="KW-0804">Transcription</keyword>
<keyword evidence="14" id="KW-1185">Reference proteome</keyword>
<dbReference type="InterPro" id="IPR050219">
    <property type="entry name" value="DnaG_primase"/>
</dbReference>
<evidence type="ECO:0000256" key="3">
    <source>
        <dbReference type="ARBA" id="ARBA00022679"/>
    </source>
</evidence>
<feature type="domain" description="Toprim" evidence="12">
    <location>
        <begin position="255"/>
        <end position="338"/>
    </location>
</feature>
<dbReference type="GO" id="GO:0006269">
    <property type="term" value="P:DNA replication, synthesis of primer"/>
    <property type="evidence" value="ECO:0007669"/>
    <property type="project" value="UniProtKB-KW"/>
</dbReference>
<evidence type="ECO:0000256" key="1">
    <source>
        <dbReference type="ARBA" id="ARBA00022478"/>
    </source>
</evidence>
<keyword evidence="2" id="KW-0639">Primosome</keyword>
<dbReference type="GO" id="GO:0008270">
    <property type="term" value="F:zinc ion binding"/>
    <property type="evidence" value="ECO:0007669"/>
    <property type="project" value="UniProtKB-KW"/>
</dbReference>
<proteinExistence type="predicted"/>
<keyword evidence="1" id="KW-0240">DNA-directed RNA polymerase</keyword>
<evidence type="ECO:0000256" key="4">
    <source>
        <dbReference type="ARBA" id="ARBA00022695"/>
    </source>
</evidence>
<dbReference type="GO" id="GO:0003677">
    <property type="term" value="F:DNA binding"/>
    <property type="evidence" value="ECO:0007669"/>
    <property type="project" value="UniProtKB-KW"/>
</dbReference>
<keyword evidence="4" id="KW-0548">Nucleotidyltransferase</keyword>
<dbReference type="GO" id="GO:0005737">
    <property type="term" value="C:cytoplasm"/>
    <property type="evidence" value="ECO:0007669"/>
    <property type="project" value="TreeGrafter"/>
</dbReference>
<dbReference type="PROSITE" id="PS50880">
    <property type="entry name" value="TOPRIM"/>
    <property type="match status" value="1"/>
</dbReference>
<evidence type="ECO:0000313" key="13">
    <source>
        <dbReference type="EMBL" id="KAA5532783.1"/>
    </source>
</evidence>
<evidence type="ECO:0000259" key="12">
    <source>
        <dbReference type="PROSITE" id="PS50880"/>
    </source>
</evidence>
<sequence>MIKETTIDHVREADIVKVIGSYCDLKKAGSNYNCRSPFTEDKTASFMVNPVKNTWFCYSSNQGGDAIEFVKIRENCTFIEAVEKVAGICGILVEHEALTEQQQLKHNAREKQLGVMRATAKEYKEQLQKLPATHWAKVMIGVRNINQESILSFGIGYTPGERLVTKSLTEKALYDVGVQAGLISAKDGRNFDFFNDRLMFPIQNVKGEVIGFGGRQSGNVDNSPKYLNSKESDIYSKTATLYGLYQAKNVIHKTKQAVLMEGYTDVIAAHQNGVDTAIATCGTALTDKQAELIARYARTVIICRDNDVPGTYKDFITEGKNVIKKYNLKFDLQSKNVTEFFNDIKEKYNEVIDTADFEVLEKAYKNINHTELGAGTRAAVKDINILLGAGLRVLICHLPEGEDPDSFSQKNNLKKYIEDKSTDAVTWKTTLLKNRAADDAYKMPEVFKEVADMLFAIKDDYIRKDFAKNLSKVLKISEKELRGYVDDIQQRVEDEAKSKLKVEDAELKKLNLPKGADYQEFLQHRYCTVGNSYWFRGKEGFFKGTNFRVTPIFHIGGKKNNQRICEIVNEDGIKRILAINSDDFVAKTTFEKIIFRDDNYVFEENTTASHYYLFRNRMSKEFVKANEVFTLGTNDRHNFFAFADSIFYKGIVKKINPYGVIELDIPVETENSSEFHTQSNHYYLPAFSEINKYNDDDDDDYENDRCLVYNQSPVTFYQWADQMVKVYGFEKASTGICFNLASLYRNVFSKRYEAFPFVFMTGEKGSGKTKYGMSLTNMFTHKQVPFDLNTATISAFNRRLARFNNIPNFLEEFNDNIDDKIFQGIKGAYDGRGRELSKYNDDKRTATVKVKTPLVIASQYLSSRDDNSITSRSILMHFIKPQEAFTNEQMKDFNLLKSWEEKGLSSLITDLLVHQEFVLKNIHDTYSELIKMIKTDLKGREYQERMMQSYMILLTPFKIYEEVMNMPFKWEDVYTHFKNMILESSDLIVESEGLAEFWRVMEYLLDRYFIKEGEHFKIDAKLSVRFQTRKGEPDMIWTNKDNKRLLFLRLNAVHQLYHKEISMREGAEVITEGTIRNYFKSKKYFLGVVGSERFGKISTSAVVFDYDAMMQGNILNLDRNEVVDTPDTNFDANGEPIYSVKNGPVIPQEMKPIQRQMELNGEPSDDTPF</sequence>
<dbReference type="PANTHER" id="PTHR30313">
    <property type="entry name" value="DNA PRIMASE"/>
    <property type="match status" value="1"/>
</dbReference>
<keyword evidence="8" id="KW-0862">Zinc</keyword>
<dbReference type="Pfam" id="PF08275">
    <property type="entry name" value="DNAG_N"/>
    <property type="match status" value="1"/>
</dbReference>
<evidence type="ECO:0000256" key="11">
    <source>
        <dbReference type="ARBA" id="ARBA00023163"/>
    </source>
</evidence>
<dbReference type="Gene3D" id="3.90.980.10">
    <property type="entry name" value="DNA primase, catalytic core, N-terminal domain"/>
    <property type="match status" value="1"/>
</dbReference>
<dbReference type="PANTHER" id="PTHR30313:SF2">
    <property type="entry name" value="DNA PRIMASE"/>
    <property type="match status" value="1"/>
</dbReference>
<keyword evidence="5" id="KW-0235">DNA replication</keyword>
<dbReference type="CDD" id="cd03364">
    <property type="entry name" value="TOPRIM_DnaG_primases"/>
    <property type="match status" value="1"/>
</dbReference>
<accession>A0A5M6CCQ6</accession>
<reference evidence="13 14" key="1">
    <citation type="submission" date="2019-09" db="EMBL/GenBank/DDBJ databases">
        <title>Genome sequence and assembly of Flavobacterium sp.</title>
        <authorList>
            <person name="Chhetri G."/>
        </authorList>
    </citation>
    <scope>NUCLEOTIDE SEQUENCE [LARGE SCALE GENOMIC DNA]</scope>
    <source>
        <strain evidence="13 14">SNL9</strain>
    </source>
</reference>
<name>A0A5M6CCQ6_9FLAO</name>
<keyword evidence="10" id="KW-0238">DNA-binding</keyword>
<dbReference type="SMART" id="SM00493">
    <property type="entry name" value="TOPRIM"/>
    <property type="match status" value="1"/>
</dbReference>
<keyword evidence="3" id="KW-0808">Transferase</keyword>
<keyword evidence="7" id="KW-0863">Zinc-finger</keyword>
<evidence type="ECO:0000256" key="5">
    <source>
        <dbReference type="ARBA" id="ARBA00022705"/>
    </source>
</evidence>
<evidence type="ECO:0000256" key="8">
    <source>
        <dbReference type="ARBA" id="ARBA00022833"/>
    </source>
</evidence>
<dbReference type="InterPro" id="IPR006171">
    <property type="entry name" value="TOPRIM_dom"/>
</dbReference>
<protein>
    <submittedName>
        <fullName evidence="13">DNA primase</fullName>
    </submittedName>
</protein>
<dbReference type="SMART" id="SM00400">
    <property type="entry name" value="ZnF_CHCC"/>
    <property type="match status" value="1"/>
</dbReference>
<dbReference type="SUPFAM" id="SSF56731">
    <property type="entry name" value="DNA primase core"/>
    <property type="match status" value="2"/>
</dbReference>
<dbReference type="InterPro" id="IPR036977">
    <property type="entry name" value="DNA_primase_Znf_CHC2"/>
</dbReference>
<evidence type="ECO:0000256" key="9">
    <source>
        <dbReference type="ARBA" id="ARBA00022842"/>
    </source>
</evidence>
<evidence type="ECO:0000256" key="2">
    <source>
        <dbReference type="ARBA" id="ARBA00022515"/>
    </source>
</evidence>
<dbReference type="RefSeq" id="WP_150013979.1">
    <property type="nucleotide sequence ID" value="NZ_VWSG01000011.1"/>
</dbReference>
<dbReference type="GO" id="GO:0003899">
    <property type="term" value="F:DNA-directed RNA polymerase activity"/>
    <property type="evidence" value="ECO:0007669"/>
    <property type="project" value="InterPro"/>
</dbReference>
<evidence type="ECO:0000256" key="10">
    <source>
        <dbReference type="ARBA" id="ARBA00023125"/>
    </source>
</evidence>
<dbReference type="Pfam" id="PF01807">
    <property type="entry name" value="Zn_ribbon_DnaG"/>
    <property type="match status" value="1"/>
</dbReference>
<dbReference type="InterPro" id="IPR002694">
    <property type="entry name" value="Znf_CHC2"/>
</dbReference>
<organism evidence="13 14">
    <name type="scientific">Paenimyroides baculatum</name>
    <dbReference type="NCBI Taxonomy" id="2608000"/>
    <lineage>
        <taxon>Bacteria</taxon>
        <taxon>Pseudomonadati</taxon>
        <taxon>Bacteroidota</taxon>
        <taxon>Flavobacteriia</taxon>
        <taxon>Flavobacteriales</taxon>
        <taxon>Flavobacteriaceae</taxon>
        <taxon>Paenimyroides</taxon>
    </lineage>
</organism>
<keyword evidence="9" id="KW-0460">Magnesium</keyword>
<dbReference type="GO" id="GO:0000428">
    <property type="term" value="C:DNA-directed RNA polymerase complex"/>
    <property type="evidence" value="ECO:0007669"/>
    <property type="project" value="UniProtKB-KW"/>
</dbReference>
<dbReference type="Gene3D" id="3.40.1360.10">
    <property type="match status" value="1"/>
</dbReference>
<dbReference type="InterPro" id="IPR006295">
    <property type="entry name" value="DNA_primase_DnaG"/>
</dbReference>
<dbReference type="NCBIfam" id="TIGR01391">
    <property type="entry name" value="dnaG"/>
    <property type="match status" value="1"/>
</dbReference>
<dbReference type="Proteomes" id="UP000325141">
    <property type="component" value="Unassembled WGS sequence"/>
</dbReference>
<dbReference type="GO" id="GO:1990077">
    <property type="term" value="C:primosome complex"/>
    <property type="evidence" value="ECO:0007669"/>
    <property type="project" value="UniProtKB-KW"/>
</dbReference>
<dbReference type="AlphaFoldDB" id="A0A5M6CCQ6"/>
<evidence type="ECO:0000313" key="14">
    <source>
        <dbReference type="Proteomes" id="UP000325141"/>
    </source>
</evidence>
<dbReference type="Gene3D" id="3.90.580.10">
    <property type="entry name" value="Zinc finger, CHC2-type domain"/>
    <property type="match status" value="1"/>
</dbReference>
<dbReference type="SUPFAM" id="SSF57783">
    <property type="entry name" value="Zinc beta-ribbon"/>
    <property type="match status" value="1"/>
</dbReference>
<gene>
    <name evidence="13" type="primary">dnaG</name>
    <name evidence="13" type="ORF">F0460_13135</name>
</gene>
<dbReference type="InterPro" id="IPR034151">
    <property type="entry name" value="TOPRIM_DnaG_bac"/>
</dbReference>
<dbReference type="Pfam" id="PF13155">
    <property type="entry name" value="Toprim_2"/>
    <property type="match status" value="1"/>
</dbReference>
<dbReference type="InterPro" id="IPR013264">
    <property type="entry name" value="DNAG_N"/>
</dbReference>
<dbReference type="EMBL" id="VWSG01000011">
    <property type="protein sequence ID" value="KAA5532783.1"/>
    <property type="molecule type" value="Genomic_DNA"/>
</dbReference>
<comment type="caution">
    <text evidence="13">The sequence shown here is derived from an EMBL/GenBank/DDBJ whole genome shotgun (WGS) entry which is preliminary data.</text>
</comment>